<gene>
    <name evidence="1" type="ORF">MYAER_1648</name>
</gene>
<dbReference type="PATRIC" id="fig|1641812.3.peg.1703"/>
<reference evidence="1 2" key="1">
    <citation type="journal article" date="2015" name="Genome Announc.">
        <title>Complete Genome Sequence of Microcystis aeruginosa NIES-2549, a Bloom-Forming Cyanobacterium from Lake Kasumigaura, Japan.</title>
        <authorList>
            <person name="Yamaguchi H."/>
            <person name="Suzuki S."/>
            <person name="Tanabe Y."/>
            <person name="Osana Y."/>
            <person name="Shimura Y."/>
            <person name="Ishida K."/>
            <person name="Kawachi M."/>
        </authorList>
    </citation>
    <scope>NUCLEOTIDE SEQUENCE [LARGE SCALE GENOMIC DNA]</scope>
    <source>
        <strain evidence="1 2">NIES-2549</strain>
    </source>
</reference>
<sequence length="53" mass="6141">MALTLICIWERTTANAYSLLGFTIIQPNPQLKGDYSFNCQHQDFQAWGTFRMV</sequence>
<accession>A0A0F6RKP2</accession>
<dbReference type="AlphaFoldDB" id="A0A0F6RKP2"/>
<name>A0A0F6RKP2_MICAE</name>
<dbReference type="EMBL" id="CP011304">
    <property type="protein sequence ID" value="AKE64000.1"/>
    <property type="molecule type" value="Genomic_DNA"/>
</dbReference>
<protein>
    <submittedName>
        <fullName evidence="1">Uncharacterized protein</fullName>
    </submittedName>
</protein>
<evidence type="ECO:0000313" key="2">
    <source>
        <dbReference type="Proteomes" id="UP000034103"/>
    </source>
</evidence>
<proteinExistence type="predicted"/>
<dbReference type="Proteomes" id="UP000034103">
    <property type="component" value="Chromosome"/>
</dbReference>
<organism evidence="1 2">
    <name type="scientific">Microcystis aeruginosa NIES-2549</name>
    <dbReference type="NCBI Taxonomy" id="1641812"/>
    <lineage>
        <taxon>Bacteria</taxon>
        <taxon>Bacillati</taxon>
        <taxon>Cyanobacteriota</taxon>
        <taxon>Cyanophyceae</taxon>
        <taxon>Oscillatoriophycideae</taxon>
        <taxon>Chroococcales</taxon>
        <taxon>Microcystaceae</taxon>
        <taxon>Microcystis</taxon>
    </lineage>
</organism>
<evidence type="ECO:0000313" key="1">
    <source>
        <dbReference type="EMBL" id="AKE64000.1"/>
    </source>
</evidence>
<dbReference type="HOGENOM" id="CLU_3063435_0_0_3"/>